<dbReference type="PANTHER" id="PTHR11638">
    <property type="entry name" value="ATP-DEPENDENT CLP PROTEASE"/>
    <property type="match status" value="1"/>
</dbReference>
<reference evidence="7" key="1">
    <citation type="submission" date="2017-09" db="EMBL/GenBank/DDBJ databases">
        <title>Depth-based differentiation of microbial function through sediment-hosted aquifers and enrichment of novel symbionts in the deep terrestrial subsurface.</title>
        <authorList>
            <person name="Probst A.J."/>
            <person name="Ladd B."/>
            <person name="Jarett J.K."/>
            <person name="Geller-Mcgrath D.E."/>
            <person name="Sieber C.M.K."/>
            <person name="Emerson J.B."/>
            <person name="Anantharaman K."/>
            <person name="Thomas B.C."/>
            <person name="Malmstrom R."/>
            <person name="Stieglmeier M."/>
            <person name="Klingl A."/>
            <person name="Woyke T."/>
            <person name="Ryan C.M."/>
            <person name="Banfield J.F."/>
        </authorList>
    </citation>
    <scope>NUCLEOTIDE SEQUENCE [LARGE SCALE GENOMIC DNA]</scope>
</reference>
<proteinExistence type="predicted"/>
<feature type="non-terminal residue" evidence="6">
    <location>
        <position position="329"/>
    </location>
</feature>
<dbReference type="GO" id="GO:0034605">
    <property type="term" value="P:cellular response to heat"/>
    <property type="evidence" value="ECO:0007669"/>
    <property type="project" value="TreeGrafter"/>
</dbReference>
<dbReference type="PANTHER" id="PTHR11638:SF18">
    <property type="entry name" value="HEAT SHOCK PROTEIN 104"/>
    <property type="match status" value="1"/>
</dbReference>
<dbReference type="SUPFAM" id="SSF81923">
    <property type="entry name" value="Double Clp-N motif"/>
    <property type="match status" value="1"/>
</dbReference>
<dbReference type="InterPro" id="IPR018368">
    <property type="entry name" value="ClpA/B_CS1"/>
</dbReference>
<dbReference type="InterPro" id="IPR027417">
    <property type="entry name" value="P-loop_NTPase"/>
</dbReference>
<dbReference type="Pfam" id="PF02861">
    <property type="entry name" value="Clp_N"/>
    <property type="match status" value="1"/>
</dbReference>
<feature type="domain" description="Clp R" evidence="5">
    <location>
        <begin position="1"/>
        <end position="163"/>
    </location>
</feature>
<evidence type="ECO:0000256" key="3">
    <source>
        <dbReference type="ARBA" id="ARBA00022840"/>
    </source>
</evidence>
<comment type="caution">
    <text evidence="6">The sequence shown here is derived from an EMBL/GenBank/DDBJ whole genome shotgun (WGS) entry which is preliminary data.</text>
</comment>
<keyword evidence="1 4" id="KW-0677">Repeat</keyword>
<evidence type="ECO:0000256" key="2">
    <source>
        <dbReference type="ARBA" id="ARBA00022741"/>
    </source>
</evidence>
<dbReference type="InterPro" id="IPR003959">
    <property type="entry name" value="ATPase_AAA_core"/>
</dbReference>
<dbReference type="PROSITE" id="PS51903">
    <property type="entry name" value="CLP_R"/>
    <property type="match status" value="1"/>
</dbReference>
<dbReference type="PROSITE" id="PS00870">
    <property type="entry name" value="CLPAB_1"/>
    <property type="match status" value="1"/>
</dbReference>
<evidence type="ECO:0000256" key="4">
    <source>
        <dbReference type="PROSITE-ProRule" id="PRU01251"/>
    </source>
</evidence>
<protein>
    <submittedName>
        <fullName evidence="6">Type VI secretion system ATPase TssH</fullName>
    </submittedName>
</protein>
<evidence type="ECO:0000313" key="6">
    <source>
        <dbReference type="EMBL" id="PJA84168.1"/>
    </source>
</evidence>
<dbReference type="Pfam" id="PF00004">
    <property type="entry name" value="AAA"/>
    <property type="match status" value="1"/>
</dbReference>
<gene>
    <name evidence="6" type="ORF">CO145_02000</name>
</gene>
<dbReference type="EMBL" id="PFVR01000068">
    <property type="protein sequence ID" value="PJA84168.1"/>
    <property type="molecule type" value="Genomic_DNA"/>
</dbReference>
<dbReference type="InterPro" id="IPR003593">
    <property type="entry name" value="AAA+_ATPase"/>
</dbReference>
<name>A0A2M7Z4R9_9BACT</name>
<dbReference type="InterPro" id="IPR004176">
    <property type="entry name" value="Clp_R_N"/>
</dbReference>
<dbReference type="Gene3D" id="3.40.50.300">
    <property type="entry name" value="P-loop containing nucleotide triphosphate hydrolases"/>
    <property type="match status" value="1"/>
</dbReference>
<dbReference type="GO" id="GO:0016887">
    <property type="term" value="F:ATP hydrolysis activity"/>
    <property type="evidence" value="ECO:0007669"/>
    <property type="project" value="InterPro"/>
</dbReference>
<evidence type="ECO:0000256" key="1">
    <source>
        <dbReference type="ARBA" id="ARBA00022737"/>
    </source>
</evidence>
<accession>A0A2M7Z4R9</accession>
<keyword evidence="2" id="KW-0547">Nucleotide-binding</keyword>
<dbReference type="CDD" id="cd00009">
    <property type="entry name" value="AAA"/>
    <property type="match status" value="1"/>
</dbReference>
<dbReference type="SUPFAM" id="SSF52540">
    <property type="entry name" value="P-loop containing nucleoside triphosphate hydrolases"/>
    <property type="match status" value="1"/>
</dbReference>
<sequence length="329" mass="36396">MNGGQFTHKTQEAILFAQDLARERGQQQIDALHLLYSLLSQEESVVLNLLQRLGADVEGLKRKTKLALERLPVIAAPQTFGQFYLTQDMAKVLDRARQEAMKMQDDFISIEHLFLSLLATETKAKEILDRAAFLQPGGGATTLEFGKLDYETFLKQLAQIRGGARITDPEPETKYQVIERYARNLTQLARQGKLDPVIGRENEIRRLMQILSRRTKNNPVLVGEAGVGKTAIVEGLAQKIVSGQVPESLKEKEIIGLDLGALVAGTKYRGEFEDRIKALLREINRAAGRYVLFIDELHTLVGAGAAEGAIDASNLLKPALARGELRAIG</sequence>
<dbReference type="GO" id="GO:0005524">
    <property type="term" value="F:ATP binding"/>
    <property type="evidence" value="ECO:0007669"/>
    <property type="project" value="UniProtKB-KW"/>
</dbReference>
<dbReference type="Proteomes" id="UP000231034">
    <property type="component" value="Unassembled WGS sequence"/>
</dbReference>
<dbReference type="InterPro" id="IPR036628">
    <property type="entry name" value="Clp_N_dom_sf"/>
</dbReference>
<dbReference type="GO" id="GO:0005737">
    <property type="term" value="C:cytoplasm"/>
    <property type="evidence" value="ECO:0007669"/>
    <property type="project" value="TreeGrafter"/>
</dbReference>
<dbReference type="InterPro" id="IPR050130">
    <property type="entry name" value="ClpA_ClpB"/>
</dbReference>
<evidence type="ECO:0000313" key="7">
    <source>
        <dbReference type="Proteomes" id="UP000231034"/>
    </source>
</evidence>
<dbReference type="AlphaFoldDB" id="A0A2M7Z4R9"/>
<dbReference type="Gene3D" id="1.10.1780.10">
    <property type="entry name" value="Clp, N-terminal domain"/>
    <property type="match status" value="1"/>
</dbReference>
<organism evidence="6 7">
    <name type="scientific">Candidatus Nealsonbacteria bacterium CG_4_9_14_3_um_filter_37_13</name>
    <dbReference type="NCBI Taxonomy" id="1974695"/>
    <lineage>
        <taxon>Bacteria</taxon>
        <taxon>Candidatus Nealsoniibacteriota</taxon>
    </lineage>
</organism>
<keyword evidence="3" id="KW-0067">ATP-binding</keyword>
<evidence type="ECO:0000259" key="5">
    <source>
        <dbReference type="PROSITE" id="PS51903"/>
    </source>
</evidence>
<dbReference type="SMART" id="SM00382">
    <property type="entry name" value="AAA"/>
    <property type="match status" value="1"/>
</dbReference>